<comment type="caution">
    <text evidence="6">The sequence shown here is derived from an EMBL/GenBank/DDBJ whole genome shotgun (WGS) entry which is preliminary data.</text>
</comment>
<accession>A0A4R3M111</accession>
<dbReference type="PRINTS" id="PR00039">
    <property type="entry name" value="HTHLYSR"/>
</dbReference>
<dbReference type="PANTHER" id="PTHR30126">
    <property type="entry name" value="HTH-TYPE TRANSCRIPTIONAL REGULATOR"/>
    <property type="match status" value="1"/>
</dbReference>
<reference evidence="6 7" key="1">
    <citation type="submission" date="2019-03" db="EMBL/GenBank/DDBJ databases">
        <title>Genomic Encyclopedia of Type Strains, Phase IV (KMG-IV): sequencing the most valuable type-strain genomes for metagenomic binning, comparative biology and taxonomic classification.</title>
        <authorList>
            <person name="Goeker M."/>
        </authorList>
    </citation>
    <scope>NUCLEOTIDE SEQUENCE [LARGE SCALE GENOMIC DNA]</scope>
    <source>
        <strain evidence="6 7">DSM 9035</strain>
    </source>
</reference>
<proteinExistence type="inferred from homology"/>
<evidence type="ECO:0000256" key="3">
    <source>
        <dbReference type="ARBA" id="ARBA00023125"/>
    </source>
</evidence>
<dbReference type="InterPro" id="IPR036390">
    <property type="entry name" value="WH_DNA-bd_sf"/>
</dbReference>
<dbReference type="PROSITE" id="PS50931">
    <property type="entry name" value="HTH_LYSR"/>
    <property type="match status" value="1"/>
</dbReference>
<dbReference type="PANTHER" id="PTHR30126:SF77">
    <property type="entry name" value="TRANSCRIPTIONAL REGULATORY PROTEIN"/>
    <property type="match status" value="1"/>
</dbReference>
<name>A0A4R3M111_9HYPH</name>
<dbReference type="Proteomes" id="UP000294664">
    <property type="component" value="Unassembled WGS sequence"/>
</dbReference>
<sequence>MRFTLAQLEAFYWVAKQGTVRDAALHLNLSQPSVSLRIRELETALATTLFVRSRSGMSLTDDGTELMERAFLMLGEAERIQNLARSEAPVRGTLRIGMPEVFAVRCLPALLAGLGAAHPYLRIELHISTSADLVEDTKERRIDLGFVIDPVTAQHLQMVPLGYLERRWVGGLGVNLKLPLTAHDIRDTPILTIPPHASPETSVTRWFRSGGAEPTRLIPCNSVYAIAQLIKRGIGIGILPLPLIEAENADGKLRILDAHPPVGSEIMYAAYRLEATGANIAAVIRQTKRAIGETGFLAEL</sequence>
<evidence type="ECO:0000259" key="5">
    <source>
        <dbReference type="PROSITE" id="PS50931"/>
    </source>
</evidence>
<dbReference type="AlphaFoldDB" id="A0A4R3M111"/>
<dbReference type="SUPFAM" id="SSF46785">
    <property type="entry name" value="Winged helix' DNA-binding domain"/>
    <property type="match status" value="1"/>
</dbReference>
<dbReference type="SUPFAM" id="SSF53850">
    <property type="entry name" value="Periplasmic binding protein-like II"/>
    <property type="match status" value="1"/>
</dbReference>
<dbReference type="GO" id="GO:0003700">
    <property type="term" value="F:DNA-binding transcription factor activity"/>
    <property type="evidence" value="ECO:0007669"/>
    <property type="project" value="InterPro"/>
</dbReference>
<protein>
    <submittedName>
        <fullName evidence="6">DNA-binding transcriptional LysR family regulator</fullName>
    </submittedName>
</protein>
<evidence type="ECO:0000256" key="2">
    <source>
        <dbReference type="ARBA" id="ARBA00023015"/>
    </source>
</evidence>
<dbReference type="GO" id="GO:0000976">
    <property type="term" value="F:transcription cis-regulatory region binding"/>
    <property type="evidence" value="ECO:0007669"/>
    <property type="project" value="TreeGrafter"/>
</dbReference>
<evidence type="ECO:0000313" key="7">
    <source>
        <dbReference type="Proteomes" id="UP000294664"/>
    </source>
</evidence>
<dbReference type="RefSeq" id="WP_132030256.1">
    <property type="nucleotide sequence ID" value="NZ_SMAI01000002.1"/>
</dbReference>
<keyword evidence="7" id="KW-1185">Reference proteome</keyword>
<dbReference type="InterPro" id="IPR036388">
    <property type="entry name" value="WH-like_DNA-bd_sf"/>
</dbReference>
<dbReference type="Pfam" id="PF00126">
    <property type="entry name" value="HTH_1"/>
    <property type="match status" value="1"/>
</dbReference>
<dbReference type="EMBL" id="SMAI01000002">
    <property type="protein sequence ID" value="TCT06781.1"/>
    <property type="molecule type" value="Genomic_DNA"/>
</dbReference>
<dbReference type="InterPro" id="IPR005119">
    <property type="entry name" value="LysR_subst-bd"/>
</dbReference>
<dbReference type="Gene3D" id="1.10.10.10">
    <property type="entry name" value="Winged helix-like DNA-binding domain superfamily/Winged helix DNA-binding domain"/>
    <property type="match status" value="1"/>
</dbReference>
<keyword evidence="2" id="KW-0805">Transcription regulation</keyword>
<dbReference type="Pfam" id="PF03466">
    <property type="entry name" value="LysR_substrate"/>
    <property type="match status" value="1"/>
</dbReference>
<dbReference type="Gene3D" id="3.40.190.10">
    <property type="entry name" value="Periplasmic binding protein-like II"/>
    <property type="match status" value="2"/>
</dbReference>
<feature type="domain" description="HTH lysR-type" evidence="5">
    <location>
        <begin position="3"/>
        <end position="60"/>
    </location>
</feature>
<evidence type="ECO:0000256" key="4">
    <source>
        <dbReference type="ARBA" id="ARBA00023163"/>
    </source>
</evidence>
<comment type="similarity">
    <text evidence="1">Belongs to the LysR transcriptional regulatory family.</text>
</comment>
<dbReference type="OrthoDB" id="9791253at2"/>
<organism evidence="6 7">
    <name type="scientific">Aquabacter spiritensis</name>
    <dbReference type="NCBI Taxonomy" id="933073"/>
    <lineage>
        <taxon>Bacteria</taxon>
        <taxon>Pseudomonadati</taxon>
        <taxon>Pseudomonadota</taxon>
        <taxon>Alphaproteobacteria</taxon>
        <taxon>Hyphomicrobiales</taxon>
        <taxon>Xanthobacteraceae</taxon>
        <taxon>Aquabacter</taxon>
    </lineage>
</organism>
<gene>
    <name evidence="6" type="ORF">EDC64_102261</name>
</gene>
<dbReference type="InterPro" id="IPR000847">
    <property type="entry name" value="LysR_HTH_N"/>
</dbReference>
<keyword evidence="4" id="KW-0804">Transcription</keyword>
<evidence type="ECO:0000313" key="6">
    <source>
        <dbReference type="EMBL" id="TCT06781.1"/>
    </source>
</evidence>
<dbReference type="CDD" id="cd05466">
    <property type="entry name" value="PBP2_LTTR_substrate"/>
    <property type="match status" value="1"/>
</dbReference>
<keyword evidence="3 6" id="KW-0238">DNA-binding</keyword>
<evidence type="ECO:0000256" key="1">
    <source>
        <dbReference type="ARBA" id="ARBA00009437"/>
    </source>
</evidence>